<reference evidence="2 3" key="1">
    <citation type="journal article" date="2023" name="Hortic Res">
        <title>Pangenome of water caltrop reveals structural variations and asymmetric subgenome divergence after allopolyploidization.</title>
        <authorList>
            <person name="Zhang X."/>
            <person name="Chen Y."/>
            <person name="Wang L."/>
            <person name="Yuan Y."/>
            <person name="Fang M."/>
            <person name="Shi L."/>
            <person name="Lu R."/>
            <person name="Comes H.P."/>
            <person name="Ma Y."/>
            <person name="Chen Y."/>
            <person name="Huang G."/>
            <person name="Zhou Y."/>
            <person name="Zheng Z."/>
            <person name="Qiu Y."/>
        </authorList>
    </citation>
    <scope>NUCLEOTIDE SEQUENCE [LARGE SCALE GENOMIC DNA]</scope>
    <source>
        <tissue evidence="2">Roots</tissue>
    </source>
</reference>
<feature type="compositionally biased region" description="Polar residues" evidence="1">
    <location>
        <begin position="41"/>
        <end position="57"/>
    </location>
</feature>
<protein>
    <submittedName>
        <fullName evidence="2">Uncharacterized protein</fullName>
    </submittedName>
</protein>
<sequence length="57" mass="6215">MDGLGQSKAKKDKLYCSSRMKPKVLSPTTVEEKTPSRGVGYSSQLDKTTDSLTYGNT</sequence>
<gene>
    <name evidence="2" type="ORF">SAY87_021849</name>
</gene>
<dbReference type="EMBL" id="JAXIOK010000016">
    <property type="protein sequence ID" value="KAK4753051.1"/>
    <property type="molecule type" value="Genomic_DNA"/>
</dbReference>
<organism evidence="2 3">
    <name type="scientific">Trapa incisa</name>
    <dbReference type="NCBI Taxonomy" id="236973"/>
    <lineage>
        <taxon>Eukaryota</taxon>
        <taxon>Viridiplantae</taxon>
        <taxon>Streptophyta</taxon>
        <taxon>Embryophyta</taxon>
        <taxon>Tracheophyta</taxon>
        <taxon>Spermatophyta</taxon>
        <taxon>Magnoliopsida</taxon>
        <taxon>eudicotyledons</taxon>
        <taxon>Gunneridae</taxon>
        <taxon>Pentapetalae</taxon>
        <taxon>rosids</taxon>
        <taxon>malvids</taxon>
        <taxon>Myrtales</taxon>
        <taxon>Lythraceae</taxon>
        <taxon>Trapa</taxon>
    </lineage>
</organism>
<proteinExistence type="predicted"/>
<accession>A0AAN7JSA0</accession>
<evidence type="ECO:0000313" key="3">
    <source>
        <dbReference type="Proteomes" id="UP001345219"/>
    </source>
</evidence>
<dbReference type="AlphaFoldDB" id="A0AAN7JSA0"/>
<evidence type="ECO:0000256" key="1">
    <source>
        <dbReference type="SAM" id="MobiDB-lite"/>
    </source>
</evidence>
<comment type="caution">
    <text evidence="2">The sequence shown here is derived from an EMBL/GenBank/DDBJ whole genome shotgun (WGS) entry which is preliminary data.</text>
</comment>
<keyword evidence="3" id="KW-1185">Reference proteome</keyword>
<name>A0AAN7JSA0_9MYRT</name>
<evidence type="ECO:0000313" key="2">
    <source>
        <dbReference type="EMBL" id="KAK4753051.1"/>
    </source>
</evidence>
<feature type="region of interest" description="Disordered" evidence="1">
    <location>
        <begin position="1"/>
        <end position="57"/>
    </location>
</feature>
<dbReference type="Proteomes" id="UP001345219">
    <property type="component" value="Chromosome 16"/>
</dbReference>